<dbReference type="AlphaFoldDB" id="A0A8X6P0G8"/>
<organism evidence="2 3">
    <name type="scientific">Nephila pilipes</name>
    <name type="common">Giant wood spider</name>
    <name type="synonym">Nephila maculata</name>
    <dbReference type="NCBI Taxonomy" id="299642"/>
    <lineage>
        <taxon>Eukaryota</taxon>
        <taxon>Metazoa</taxon>
        <taxon>Ecdysozoa</taxon>
        <taxon>Arthropoda</taxon>
        <taxon>Chelicerata</taxon>
        <taxon>Arachnida</taxon>
        <taxon>Araneae</taxon>
        <taxon>Araneomorphae</taxon>
        <taxon>Entelegynae</taxon>
        <taxon>Araneoidea</taxon>
        <taxon>Nephilidae</taxon>
        <taxon>Nephila</taxon>
    </lineage>
</organism>
<dbReference type="EMBL" id="BMAW01014934">
    <property type="protein sequence ID" value="GFT41241.1"/>
    <property type="molecule type" value="Genomic_DNA"/>
</dbReference>
<dbReference type="GO" id="GO:0016020">
    <property type="term" value="C:membrane"/>
    <property type="evidence" value="ECO:0007669"/>
    <property type="project" value="TreeGrafter"/>
</dbReference>
<reference evidence="2" key="1">
    <citation type="submission" date="2020-08" db="EMBL/GenBank/DDBJ databases">
        <title>Multicomponent nature underlies the extraordinary mechanical properties of spider dragline silk.</title>
        <authorList>
            <person name="Kono N."/>
            <person name="Nakamura H."/>
            <person name="Mori M."/>
            <person name="Yoshida Y."/>
            <person name="Ohtoshi R."/>
            <person name="Malay A.D."/>
            <person name="Moran D.A.P."/>
            <person name="Tomita M."/>
            <person name="Numata K."/>
            <person name="Arakawa K."/>
        </authorList>
    </citation>
    <scope>NUCLEOTIDE SEQUENCE</scope>
</reference>
<dbReference type="OrthoDB" id="6432774at2759"/>
<dbReference type="PANTHER" id="PTHR10174:SF208">
    <property type="entry name" value="CRAL-TRIO DOMAIN-CONTAINING PROTEIN DDB_G0278031"/>
    <property type="match status" value="1"/>
</dbReference>
<dbReference type="GO" id="GO:1902936">
    <property type="term" value="F:phosphatidylinositol bisphosphate binding"/>
    <property type="evidence" value="ECO:0007669"/>
    <property type="project" value="TreeGrafter"/>
</dbReference>
<dbReference type="SUPFAM" id="SSF52087">
    <property type="entry name" value="CRAL/TRIO domain"/>
    <property type="match status" value="1"/>
</dbReference>
<sequence length="69" mass="8212">MFIKPLLSEKIRNRVYFHSSTEKLLDYFPRAILPSEYGGDLRENDMKDWLRKANVDHKQHGVTGQPNYF</sequence>
<accession>A0A8X6P0G8</accession>
<dbReference type="Pfam" id="PF00650">
    <property type="entry name" value="CRAL_TRIO"/>
    <property type="match status" value="1"/>
</dbReference>
<dbReference type="Gene3D" id="3.40.525.10">
    <property type="entry name" value="CRAL-TRIO lipid binding domain"/>
    <property type="match status" value="1"/>
</dbReference>
<gene>
    <name evidence="2" type="primary">AVEN_199500_1</name>
    <name evidence="2" type="ORF">NPIL_670691</name>
</gene>
<comment type="caution">
    <text evidence="2">The sequence shown here is derived from an EMBL/GenBank/DDBJ whole genome shotgun (WGS) entry which is preliminary data.</text>
</comment>
<keyword evidence="3" id="KW-1185">Reference proteome</keyword>
<name>A0A8X6P0G8_NEPPI</name>
<dbReference type="PROSITE" id="PS50191">
    <property type="entry name" value="CRAL_TRIO"/>
    <property type="match status" value="1"/>
</dbReference>
<evidence type="ECO:0000313" key="2">
    <source>
        <dbReference type="EMBL" id="GFT41241.1"/>
    </source>
</evidence>
<evidence type="ECO:0000259" key="1">
    <source>
        <dbReference type="PROSITE" id="PS50191"/>
    </source>
</evidence>
<proteinExistence type="predicted"/>
<feature type="domain" description="CRAL-TRIO" evidence="1">
    <location>
        <begin position="1"/>
        <end position="45"/>
    </location>
</feature>
<evidence type="ECO:0000313" key="3">
    <source>
        <dbReference type="Proteomes" id="UP000887013"/>
    </source>
</evidence>
<dbReference type="Proteomes" id="UP000887013">
    <property type="component" value="Unassembled WGS sequence"/>
</dbReference>
<dbReference type="InterPro" id="IPR001251">
    <property type="entry name" value="CRAL-TRIO_dom"/>
</dbReference>
<dbReference type="InterPro" id="IPR036865">
    <property type="entry name" value="CRAL-TRIO_dom_sf"/>
</dbReference>
<dbReference type="PANTHER" id="PTHR10174">
    <property type="entry name" value="ALPHA-TOCOPHEROL TRANSFER PROTEIN-RELATED"/>
    <property type="match status" value="1"/>
</dbReference>
<protein>
    <submittedName>
        <fullName evidence="2">CRAL-TRIO domain-containing protein</fullName>
    </submittedName>
</protein>